<organism evidence="1 2">
    <name type="scientific">Elysia marginata</name>
    <dbReference type="NCBI Taxonomy" id="1093978"/>
    <lineage>
        <taxon>Eukaryota</taxon>
        <taxon>Metazoa</taxon>
        <taxon>Spiralia</taxon>
        <taxon>Lophotrochozoa</taxon>
        <taxon>Mollusca</taxon>
        <taxon>Gastropoda</taxon>
        <taxon>Heterobranchia</taxon>
        <taxon>Euthyneura</taxon>
        <taxon>Panpulmonata</taxon>
        <taxon>Sacoglossa</taxon>
        <taxon>Placobranchoidea</taxon>
        <taxon>Plakobranchidae</taxon>
        <taxon>Elysia</taxon>
    </lineage>
</organism>
<proteinExistence type="predicted"/>
<evidence type="ECO:0000313" key="1">
    <source>
        <dbReference type="EMBL" id="GFR97033.1"/>
    </source>
</evidence>
<name>A0AAV4HGH1_9GAST</name>
<evidence type="ECO:0000313" key="2">
    <source>
        <dbReference type="Proteomes" id="UP000762676"/>
    </source>
</evidence>
<reference evidence="1 2" key="1">
    <citation type="journal article" date="2021" name="Elife">
        <title>Chloroplast acquisition without the gene transfer in kleptoplastic sea slugs, Plakobranchus ocellatus.</title>
        <authorList>
            <person name="Maeda T."/>
            <person name="Takahashi S."/>
            <person name="Yoshida T."/>
            <person name="Shimamura S."/>
            <person name="Takaki Y."/>
            <person name="Nagai Y."/>
            <person name="Toyoda A."/>
            <person name="Suzuki Y."/>
            <person name="Arimoto A."/>
            <person name="Ishii H."/>
            <person name="Satoh N."/>
            <person name="Nishiyama T."/>
            <person name="Hasebe M."/>
            <person name="Maruyama T."/>
            <person name="Minagawa J."/>
            <person name="Obokata J."/>
            <person name="Shigenobu S."/>
        </authorList>
    </citation>
    <scope>NUCLEOTIDE SEQUENCE [LARGE SCALE GENOMIC DNA]</scope>
</reference>
<protein>
    <submittedName>
        <fullName evidence="1">Uncharacterized protein</fullName>
    </submittedName>
</protein>
<sequence>MVLHRLPESVRLEWARVGKERKATWRGCYSSCSWRYNAENGLAPSRPRSGTVKSGNRGLRLRLYTQLQTRGTTDLVVVCALGNTALNAVLV</sequence>
<keyword evidence="2" id="KW-1185">Reference proteome</keyword>
<dbReference type="AlphaFoldDB" id="A0AAV4HGH1"/>
<dbReference type="EMBL" id="BMAT01012683">
    <property type="protein sequence ID" value="GFR97033.1"/>
    <property type="molecule type" value="Genomic_DNA"/>
</dbReference>
<dbReference type="Proteomes" id="UP000762676">
    <property type="component" value="Unassembled WGS sequence"/>
</dbReference>
<accession>A0AAV4HGH1</accession>
<comment type="caution">
    <text evidence="1">The sequence shown here is derived from an EMBL/GenBank/DDBJ whole genome shotgun (WGS) entry which is preliminary data.</text>
</comment>
<gene>
    <name evidence="1" type="ORF">ElyMa_006313900</name>
</gene>